<dbReference type="EMBL" id="JBFXLU010000640">
    <property type="protein sequence ID" value="KAL2823523.1"/>
    <property type="molecule type" value="Genomic_DNA"/>
</dbReference>
<evidence type="ECO:0000313" key="1">
    <source>
        <dbReference type="EMBL" id="KAL2823523.1"/>
    </source>
</evidence>
<sequence>MQKVFHNHVQQMVRSFMIRGTHGPMQTLLDWRTYGLKVYYNTTALGHVGWIGDDKLLYKDMYFTMGVFHGFVHGLVGSARELLREILYISPPTTTKATSTSTMDFPPILWSVLYNNPTQGKKGWCFLQDTRTRWLVKGKQWLIQQLRSEPAMQHQFIRRGQVQAQLVAQYLTRVARFKEKLAVAIHITGGQPARAPELLSI</sequence>
<gene>
    <name evidence="1" type="ORF">BJY01DRAFT_256600</name>
</gene>
<keyword evidence="2" id="KW-1185">Reference proteome</keyword>
<organism evidence="1 2">
    <name type="scientific">Aspergillus pseudoustus</name>
    <dbReference type="NCBI Taxonomy" id="1810923"/>
    <lineage>
        <taxon>Eukaryota</taxon>
        <taxon>Fungi</taxon>
        <taxon>Dikarya</taxon>
        <taxon>Ascomycota</taxon>
        <taxon>Pezizomycotina</taxon>
        <taxon>Eurotiomycetes</taxon>
        <taxon>Eurotiomycetidae</taxon>
        <taxon>Eurotiales</taxon>
        <taxon>Aspergillaceae</taxon>
        <taxon>Aspergillus</taxon>
        <taxon>Aspergillus subgen. Nidulantes</taxon>
    </lineage>
</organism>
<proteinExistence type="predicted"/>
<dbReference type="Proteomes" id="UP001610446">
    <property type="component" value="Unassembled WGS sequence"/>
</dbReference>
<protein>
    <submittedName>
        <fullName evidence="1">Uncharacterized protein</fullName>
    </submittedName>
</protein>
<comment type="caution">
    <text evidence="1">The sequence shown here is derived from an EMBL/GenBank/DDBJ whole genome shotgun (WGS) entry which is preliminary data.</text>
</comment>
<reference evidence="1 2" key="1">
    <citation type="submission" date="2024-07" db="EMBL/GenBank/DDBJ databases">
        <title>Section-level genome sequencing and comparative genomics of Aspergillus sections Usti and Cavernicolus.</title>
        <authorList>
            <consortium name="Lawrence Berkeley National Laboratory"/>
            <person name="Nybo J.L."/>
            <person name="Vesth T.C."/>
            <person name="Theobald S."/>
            <person name="Frisvad J.C."/>
            <person name="Larsen T.O."/>
            <person name="Kjaerboelling I."/>
            <person name="Rothschild-Mancinelli K."/>
            <person name="Lyhne E.K."/>
            <person name="Kogle M.E."/>
            <person name="Barry K."/>
            <person name="Clum A."/>
            <person name="Na H."/>
            <person name="Ledsgaard L."/>
            <person name="Lin J."/>
            <person name="Lipzen A."/>
            <person name="Kuo A."/>
            <person name="Riley R."/>
            <person name="Mondo S."/>
            <person name="Labutti K."/>
            <person name="Haridas S."/>
            <person name="Pangalinan J."/>
            <person name="Salamov A.A."/>
            <person name="Simmons B.A."/>
            <person name="Magnuson J.K."/>
            <person name="Chen J."/>
            <person name="Drula E."/>
            <person name="Henrissat B."/>
            <person name="Wiebenga A."/>
            <person name="Lubbers R.J."/>
            <person name="Gomes A.C."/>
            <person name="Makela M.R."/>
            <person name="Stajich J."/>
            <person name="Grigoriev I.V."/>
            <person name="Mortensen U.H."/>
            <person name="De Vries R.P."/>
            <person name="Baker S.E."/>
            <person name="Andersen M.R."/>
        </authorList>
    </citation>
    <scope>NUCLEOTIDE SEQUENCE [LARGE SCALE GENOMIC DNA]</scope>
    <source>
        <strain evidence="1 2">CBS 123904</strain>
    </source>
</reference>
<evidence type="ECO:0000313" key="2">
    <source>
        <dbReference type="Proteomes" id="UP001610446"/>
    </source>
</evidence>
<accession>A0ABR4I705</accession>
<name>A0ABR4I705_9EURO</name>